<comment type="similarity">
    <text evidence="1 3">Belongs to the short-chain dehydrogenases/reductases (SDR) family.</text>
</comment>
<dbReference type="EMBL" id="JASSZA010000008">
    <property type="protein sequence ID" value="KAK2103994.1"/>
    <property type="molecule type" value="Genomic_DNA"/>
</dbReference>
<dbReference type="Proteomes" id="UP001266305">
    <property type="component" value="Unassembled WGS sequence"/>
</dbReference>
<dbReference type="PROSITE" id="PS00061">
    <property type="entry name" value="ADH_SHORT"/>
    <property type="match status" value="1"/>
</dbReference>
<dbReference type="PRINTS" id="PR00080">
    <property type="entry name" value="SDRFAMILY"/>
</dbReference>
<sequence>MSSTRVDWNGILANRVAVVTGSTNGIGFSVARRLAQDGAHVVISSRKQENVDRAVSELQGEGLSVTGTVCHVEKTEDRERLVAKALEHCGAVDFLVCNAAVNPLVGSTLGTSEQIWDKMQDAADLYQDRSPQEGFLVPRQSHLDCPSSQALPLHLSCQFLSHFSPFPEPPDRASKILSVNLKSPALLLSQLLPYMEKRYCRVGVGSSGSWGPERLPIDRHSPLALAYIPKVELGVYNISKTALLGLTRTLALELAPKDIRVNCLVPGLIKTDFSKVVRIGVYLPSSDASYITGENIVVSGFSSRL</sequence>
<name>A0ABQ9V3P1_SAGOE</name>
<dbReference type="InterPro" id="IPR036291">
    <property type="entry name" value="NAD(P)-bd_dom_sf"/>
</dbReference>
<organism evidence="4 5">
    <name type="scientific">Saguinus oedipus</name>
    <name type="common">Cotton-top tamarin</name>
    <name type="synonym">Oedipomidas oedipus</name>
    <dbReference type="NCBI Taxonomy" id="9490"/>
    <lineage>
        <taxon>Eukaryota</taxon>
        <taxon>Metazoa</taxon>
        <taxon>Chordata</taxon>
        <taxon>Craniata</taxon>
        <taxon>Vertebrata</taxon>
        <taxon>Euteleostomi</taxon>
        <taxon>Mammalia</taxon>
        <taxon>Eutheria</taxon>
        <taxon>Euarchontoglires</taxon>
        <taxon>Primates</taxon>
        <taxon>Haplorrhini</taxon>
        <taxon>Platyrrhini</taxon>
        <taxon>Cebidae</taxon>
        <taxon>Callitrichinae</taxon>
        <taxon>Saguinus</taxon>
    </lineage>
</organism>
<dbReference type="SUPFAM" id="SSF51735">
    <property type="entry name" value="NAD(P)-binding Rossmann-fold domains"/>
    <property type="match status" value="1"/>
</dbReference>
<comment type="caution">
    <text evidence="4">The sequence shown here is derived from an EMBL/GenBank/DDBJ whole genome shotgun (WGS) entry which is preliminary data.</text>
</comment>
<evidence type="ECO:0000313" key="4">
    <source>
        <dbReference type="EMBL" id="KAK2103994.1"/>
    </source>
</evidence>
<reference evidence="4 5" key="1">
    <citation type="submission" date="2023-05" db="EMBL/GenBank/DDBJ databases">
        <title>B98-5 Cell Line De Novo Hybrid Assembly: An Optical Mapping Approach.</title>
        <authorList>
            <person name="Kananen K."/>
            <person name="Auerbach J.A."/>
            <person name="Kautto E."/>
            <person name="Blachly J.S."/>
        </authorList>
    </citation>
    <scope>NUCLEOTIDE SEQUENCE [LARGE SCALE GENOMIC DNA]</scope>
    <source>
        <strain evidence="4">B95-8</strain>
        <tissue evidence="4">Cell line</tissue>
    </source>
</reference>
<dbReference type="PRINTS" id="PR00081">
    <property type="entry name" value="GDHRDH"/>
</dbReference>
<evidence type="ECO:0000256" key="2">
    <source>
        <dbReference type="ARBA" id="ARBA00023002"/>
    </source>
</evidence>
<dbReference type="Gene3D" id="3.40.50.720">
    <property type="entry name" value="NAD(P)-binding Rossmann-like Domain"/>
    <property type="match status" value="2"/>
</dbReference>
<proteinExistence type="inferred from homology"/>
<dbReference type="Pfam" id="PF13561">
    <property type="entry name" value="adh_short_C2"/>
    <property type="match status" value="1"/>
</dbReference>
<dbReference type="Pfam" id="PF00106">
    <property type="entry name" value="adh_short"/>
    <property type="match status" value="1"/>
</dbReference>
<evidence type="ECO:0000256" key="1">
    <source>
        <dbReference type="ARBA" id="ARBA00006484"/>
    </source>
</evidence>
<keyword evidence="2" id="KW-0560">Oxidoreductase</keyword>
<dbReference type="PANTHER" id="PTHR43943:SF3">
    <property type="entry name" value="DEHYDROGENASE_REDUCTASE SDR FAMILY MEMBER 2, MITOCHONDRIAL"/>
    <property type="match status" value="1"/>
</dbReference>
<keyword evidence="5" id="KW-1185">Reference proteome</keyword>
<protein>
    <submittedName>
        <fullName evidence="4">Uncharacterized protein</fullName>
    </submittedName>
</protein>
<dbReference type="InterPro" id="IPR020904">
    <property type="entry name" value="Sc_DH/Rdtase_CS"/>
</dbReference>
<gene>
    <name evidence="4" type="ORF">P7K49_017850</name>
</gene>
<evidence type="ECO:0000313" key="5">
    <source>
        <dbReference type="Proteomes" id="UP001266305"/>
    </source>
</evidence>
<accession>A0ABQ9V3P1</accession>
<evidence type="ECO:0000256" key="3">
    <source>
        <dbReference type="RuleBase" id="RU000363"/>
    </source>
</evidence>
<dbReference type="InterPro" id="IPR002347">
    <property type="entry name" value="SDR_fam"/>
</dbReference>
<dbReference type="PANTHER" id="PTHR43943">
    <property type="entry name" value="DEHYDROGENASE/REDUCTASE (SDR FAMILY) MEMBER 4"/>
    <property type="match status" value="1"/>
</dbReference>